<evidence type="ECO:0000256" key="1">
    <source>
        <dbReference type="ARBA" id="ARBA00005854"/>
    </source>
</evidence>
<evidence type="ECO:0000313" key="8">
    <source>
        <dbReference type="Proteomes" id="UP000036027"/>
    </source>
</evidence>
<dbReference type="SUPFAM" id="SSF51735">
    <property type="entry name" value="NAD(P)-binding Rossmann-fold domains"/>
    <property type="match status" value="1"/>
</dbReference>
<sequence length="316" mass="34370">MAIKVVVLDRDTLVQRPFDFHFDHILEEYGNTLPEQTAERIEGADIVVSNKVFIGAEHITANPQLKLIAVSATGYNNVDIQAAKAAGVTVCNIRAYGNESVAEHAFMLMIALMRNLPAYQRDVAAGLWEKSPFFCHFGAPMRDLNGKTLAIFGRGNIGNTLAGYARAFNMNVVFGEHKHAAAVREGYVSFDTAIRSADVISLHCPLTENTANMIGEAELQQMKPGAIIINCGRGGLVDENALVAALKYGQLGGAGFDVLTEEPPRQGNPLLKARLPNLIVTPHMAWASDEAVNRLFDILVENINGFMRGEPQNVVV</sequence>
<gene>
    <name evidence="7" type="ORF">PL75_09325</name>
</gene>
<dbReference type="GO" id="GO:0016616">
    <property type="term" value="F:oxidoreductase activity, acting on the CH-OH group of donors, NAD or NADP as acceptor"/>
    <property type="evidence" value="ECO:0007669"/>
    <property type="project" value="InterPro"/>
</dbReference>
<keyword evidence="3" id="KW-0520">NAD</keyword>
<feature type="domain" description="D-isomer specific 2-hydroxyacid dehydrogenase NAD-binding" evidence="6">
    <location>
        <begin position="106"/>
        <end position="285"/>
    </location>
</feature>
<dbReference type="STRING" id="1470200.PL75_09325"/>
<dbReference type="PROSITE" id="PS00670">
    <property type="entry name" value="D_2_HYDROXYACID_DH_2"/>
    <property type="match status" value="1"/>
</dbReference>
<dbReference type="CDD" id="cd12162">
    <property type="entry name" value="2-Hacid_dh_4"/>
    <property type="match status" value="1"/>
</dbReference>
<evidence type="ECO:0000256" key="4">
    <source>
        <dbReference type="RuleBase" id="RU003719"/>
    </source>
</evidence>
<evidence type="ECO:0000256" key="2">
    <source>
        <dbReference type="ARBA" id="ARBA00023002"/>
    </source>
</evidence>
<evidence type="ECO:0000259" key="6">
    <source>
        <dbReference type="Pfam" id="PF02826"/>
    </source>
</evidence>
<reference evidence="7 8" key="1">
    <citation type="submission" date="2014-11" db="EMBL/GenBank/DDBJ databases">
        <title>Genome of a novel goose pathogen.</title>
        <authorList>
            <person name="Hansen C.M."/>
            <person name="Hueffer K."/>
            <person name="Choi S.C."/>
        </authorList>
    </citation>
    <scope>NUCLEOTIDE SEQUENCE [LARGE SCALE GENOMIC DNA]</scope>
    <source>
        <strain evidence="7 8">KH1503</strain>
    </source>
</reference>
<dbReference type="PROSITE" id="PS00671">
    <property type="entry name" value="D_2_HYDROXYACID_DH_3"/>
    <property type="match status" value="1"/>
</dbReference>
<keyword evidence="2 4" id="KW-0560">Oxidoreductase</keyword>
<evidence type="ECO:0000313" key="7">
    <source>
        <dbReference type="EMBL" id="KLT72200.1"/>
    </source>
</evidence>
<dbReference type="EMBL" id="JTDO01000017">
    <property type="protein sequence ID" value="KLT72200.1"/>
    <property type="molecule type" value="Genomic_DNA"/>
</dbReference>
<dbReference type="GO" id="GO:0051287">
    <property type="term" value="F:NAD binding"/>
    <property type="evidence" value="ECO:0007669"/>
    <property type="project" value="InterPro"/>
</dbReference>
<name>A0A0J0YPZ6_9NEIS</name>
<dbReference type="PANTHER" id="PTHR43761">
    <property type="entry name" value="D-ISOMER SPECIFIC 2-HYDROXYACID DEHYDROGENASE FAMILY PROTEIN (AFU_ORTHOLOGUE AFUA_1G13630)"/>
    <property type="match status" value="1"/>
</dbReference>
<dbReference type="AlphaFoldDB" id="A0A0J0YPZ6"/>
<dbReference type="InterPro" id="IPR029753">
    <property type="entry name" value="D-isomer_DH_CS"/>
</dbReference>
<evidence type="ECO:0000259" key="5">
    <source>
        <dbReference type="Pfam" id="PF00389"/>
    </source>
</evidence>
<proteinExistence type="inferred from homology"/>
<evidence type="ECO:0000256" key="3">
    <source>
        <dbReference type="ARBA" id="ARBA00023027"/>
    </source>
</evidence>
<dbReference type="OrthoDB" id="9805416at2"/>
<dbReference type="InterPro" id="IPR006139">
    <property type="entry name" value="D-isomer_2_OHA_DH_cat_dom"/>
</dbReference>
<dbReference type="InterPro" id="IPR006140">
    <property type="entry name" value="D-isomer_DH_NAD-bd"/>
</dbReference>
<protein>
    <submittedName>
        <fullName evidence="7">2-hydroxyacid dehydrogenase</fullName>
    </submittedName>
</protein>
<dbReference type="InterPro" id="IPR050418">
    <property type="entry name" value="D-iso_2-hydroxyacid_DH_PdxB"/>
</dbReference>
<dbReference type="PATRIC" id="fig|1470200.3.peg.853"/>
<comment type="similarity">
    <text evidence="1 4">Belongs to the D-isomer specific 2-hydroxyacid dehydrogenase family.</text>
</comment>
<dbReference type="RefSeq" id="WP_047761667.1">
    <property type="nucleotide sequence ID" value="NZ_CP091510.1"/>
</dbReference>
<dbReference type="PANTHER" id="PTHR43761:SF1">
    <property type="entry name" value="D-ISOMER SPECIFIC 2-HYDROXYACID DEHYDROGENASE CATALYTIC DOMAIN-CONTAINING PROTEIN-RELATED"/>
    <property type="match status" value="1"/>
</dbReference>
<comment type="caution">
    <text evidence="7">The sequence shown here is derived from an EMBL/GenBank/DDBJ whole genome shotgun (WGS) entry which is preliminary data.</text>
</comment>
<dbReference type="Proteomes" id="UP000036027">
    <property type="component" value="Unassembled WGS sequence"/>
</dbReference>
<feature type="domain" description="D-isomer specific 2-hydroxyacid dehydrogenase catalytic" evidence="5">
    <location>
        <begin position="28"/>
        <end position="315"/>
    </location>
</feature>
<organism evidence="7 8">
    <name type="scientific">Neisseria arctica</name>
    <dbReference type="NCBI Taxonomy" id="1470200"/>
    <lineage>
        <taxon>Bacteria</taxon>
        <taxon>Pseudomonadati</taxon>
        <taxon>Pseudomonadota</taxon>
        <taxon>Betaproteobacteria</taxon>
        <taxon>Neisseriales</taxon>
        <taxon>Neisseriaceae</taxon>
        <taxon>Neisseria</taxon>
    </lineage>
</organism>
<dbReference type="Gene3D" id="3.40.50.720">
    <property type="entry name" value="NAD(P)-binding Rossmann-like Domain"/>
    <property type="match status" value="2"/>
</dbReference>
<dbReference type="InterPro" id="IPR036291">
    <property type="entry name" value="NAD(P)-bd_dom_sf"/>
</dbReference>
<dbReference type="Pfam" id="PF00389">
    <property type="entry name" value="2-Hacid_dh"/>
    <property type="match status" value="1"/>
</dbReference>
<dbReference type="Pfam" id="PF02826">
    <property type="entry name" value="2-Hacid_dh_C"/>
    <property type="match status" value="1"/>
</dbReference>
<accession>A0A0J0YPZ6</accession>
<dbReference type="SUPFAM" id="SSF52283">
    <property type="entry name" value="Formate/glycerate dehydrogenase catalytic domain-like"/>
    <property type="match status" value="1"/>
</dbReference>
<keyword evidence="8" id="KW-1185">Reference proteome</keyword>